<evidence type="ECO:0000256" key="1">
    <source>
        <dbReference type="SAM" id="MobiDB-lite"/>
    </source>
</evidence>
<protein>
    <submittedName>
        <fullName evidence="2">Uncharacterized protein</fullName>
    </submittedName>
</protein>
<accession>A0ABP7Z8Z2</accession>
<keyword evidence="3" id="KW-1185">Reference proteome</keyword>
<dbReference type="EMBL" id="BAABDO010000069">
    <property type="protein sequence ID" value="GAA4147878.1"/>
    <property type="molecule type" value="Genomic_DNA"/>
</dbReference>
<name>A0ABP7Z8Z2_9ACTN</name>
<feature type="compositionally biased region" description="Basic and acidic residues" evidence="1">
    <location>
        <begin position="7"/>
        <end position="34"/>
    </location>
</feature>
<evidence type="ECO:0000313" key="2">
    <source>
        <dbReference type="EMBL" id="GAA4147878.1"/>
    </source>
</evidence>
<comment type="caution">
    <text evidence="2">The sequence shown here is derived from an EMBL/GenBank/DDBJ whole genome shotgun (WGS) entry which is preliminary data.</text>
</comment>
<feature type="region of interest" description="Disordered" evidence="1">
    <location>
        <begin position="1"/>
        <end position="63"/>
    </location>
</feature>
<gene>
    <name evidence="2" type="ORF">GCM10022416_41600</name>
</gene>
<dbReference type="Proteomes" id="UP001500266">
    <property type="component" value="Unassembled WGS sequence"/>
</dbReference>
<sequence length="86" mass="9379">MLATGVMRERSLGCEQLGERTAAERRRVVTDRQLEPAPTGPGSNADLPCKTRSTSGTRSRGKWREPVLVAAADEVFVSEVAPELRL</sequence>
<proteinExistence type="predicted"/>
<evidence type="ECO:0000313" key="3">
    <source>
        <dbReference type="Proteomes" id="UP001500266"/>
    </source>
</evidence>
<reference evidence="3" key="1">
    <citation type="journal article" date="2019" name="Int. J. Syst. Evol. Microbiol.">
        <title>The Global Catalogue of Microorganisms (GCM) 10K type strain sequencing project: providing services to taxonomists for standard genome sequencing and annotation.</title>
        <authorList>
            <consortium name="The Broad Institute Genomics Platform"/>
            <consortium name="The Broad Institute Genome Sequencing Center for Infectious Disease"/>
            <person name="Wu L."/>
            <person name="Ma J."/>
        </authorList>
    </citation>
    <scope>NUCLEOTIDE SEQUENCE [LARGE SCALE GENOMIC DNA]</scope>
    <source>
        <strain evidence="3">JCM 17316</strain>
    </source>
</reference>
<organism evidence="2 3">
    <name type="scientific">Actinomadura keratinilytica</name>
    <dbReference type="NCBI Taxonomy" id="547461"/>
    <lineage>
        <taxon>Bacteria</taxon>
        <taxon>Bacillati</taxon>
        <taxon>Actinomycetota</taxon>
        <taxon>Actinomycetes</taxon>
        <taxon>Streptosporangiales</taxon>
        <taxon>Thermomonosporaceae</taxon>
        <taxon>Actinomadura</taxon>
    </lineage>
</organism>